<feature type="coiled-coil region" evidence="1">
    <location>
        <begin position="31"/>
        <end position="79"/>
    </location>
</feature>
<dbReference type="NCBIfam" id="TIGR02669">
    <property type="entry name" value="SpoIID_LytB"/>
    <property type="match status" value="1"/>
</dbReference>
<dbReference type="Pfam" id="PF08486">
    <property type="entry name" value="SpoIID"/>
    <property type="match status" value="1"/>
</dbReference>
<dbReference type="InterPro" id="IPR013486">
    <property type="entry name" value="SpoIID/LytB"/>
</dbReference>
<proteinExistence type="predicted"/>
<name>A0A1F5ZXE4_9BACT</name>
<dbReference type="Gene3D" id="6.10.250.3150">
    <property type="match status" value="1"/>
</dbReference>
<sequence>MLNKLKIIFFSLFLISIYSLLITRPVFADELEDIEKKLIDLKRALQMSIAATSPLEKNLSTLQKNLSEIQVKITAIEKDVVVKEREVAEGEKLLILATDLLGQKVRKIYVSSSQFNTTKLLLLLGKNLALSLREYSYQKKAIENDRDTIVKVVLYIKDLENKKKALENEKVRLAFVKKETDDQARFLAKEIAGAKKYQTTLASSIAQLSARQQQLLAQKLESLHLPTSLGAGPLYCTDDRKLDPGFSPAFAAFTYGIPHRVGLNQYGAYGRSKAGQNYKDILNAYYQGINFETRDPNMKIKVVGFGEKNLDDYLLGVYEMPNDWPLEALKAQAVAARSYALSYTNNGQSEICTTQACQVYKGGNKGGNWEKAVNDTKGEVMVFQGQVVKAWYASTFGGYTFTSGDVWGSDRGFTRRMRDTTGTVDGFSDLAEKSYDRESPCFYAAQGFRTEYAKSSWLKSEEVADIVNVLLLAKSDSGTQSHLAQVDKPNPDGVDTWDANRVKNELRNRGINPFNSISDVNIDWDKSQGTVNSINISGSAGSSSFNGTEFKNFFNLRAPANIQIVGPLYNIERK</sequence>
<evidence type="ECO:0000313" key="4">
    <source>
        <dbReference type="Proteomes" id="UP000176253"/>
    </source>
</evidence>
<evidence type="ECO:0000259" key="2">
    <source>
        <dbReference type="Pfam" id="PF08486"/>
    </source>
</evidence>
<dbReference type="STRING" id="1798383.A3D78_03725"/>
<evidence type="ECO:0000313" key="3">
    <source>
        <dbReference type="EMBL" id="OGG17149.1"/>
    </source>
</evidence>
<accession>A0A1F5ZXE4</accession>
<dbReference type="InterPro" id="IPR013693">
    <property type="entry name" value="SpoIID/LytB_N"/>
</dbReference>
<feature type="domain" description="Sporulation stage II protein D amidase enhancer LytB N-terminal" evidence="2">
    <location>
        <begin position="308"/>
        <end position="383"/>
    </location>
</feature>
<protein>
    <recommendedName>
        <fullName evidence="2">Sporulation stage II protein D amidase enhancer LytB N-terminal domain-containing protein</fullName>
    </recommendedName>
</protein>
<keyword evidence="1" id="KW-0175">Coiled coil</keyword>
<feature type="coiled-coil region" evidence="1">
    <location>
        <begin position="149"/>
        <end position="179"/>
    </location>
</feature>
<comment type="caution">
    <text evidence="3">The sequence shown here is derived from an EMBL/GenBank/DDBJ whole genome shotgun (WGS) entry which is preliminary data.</text>
</comment>
<dbReference type="AlphaFoldDB" id="A0A1F5ZXE4"/>
<organism evidence="3 4">
    <name type="scientific">Candidatus Gottesmanbacteria bacterium RIFCSPHIGHO2_02_FULL_39_14</name>
    <dbReference type="NCBI Taxonomy" id="1798383"/>
    <lineage>
        <taxon>Bacteria</taxon>
        <taxon>Candidatus Gottesmaniibacteriota</taxon>
    </lineage>
</organism>
<reference evidence="3 4" key="1">
    <citation type="journal article" date="2016" name="Nat. Commun.">
        <title>Thousands of microbial genomes shed light on interconnected biogeochemical processes in an aquifer system.</title>
        <authorList>
            <person name="Anantharaman K."/>
            <person name="Brown C.T."/>
            <person name="Hug L.A."/>
            <person name="Sharon I."/>
            <person name="Castelle C.J."/>
            <person name="Probst A.J."/>
            <person name="Thomas B.C."/>
            <person name="Singh A."/>
            <person name="Wilkins M.J."/>
            <person name="Karaoz U."/>
            <person name="Brodie E.L."/>
            <person name="Williams K.H."/>
            <person name="Hubbard S.S."/>
            <person name="Banfield J.F."/>
        </authorList>
    </citation>
    <scope>NUCLEOTIDE SEQUENCE [LARGE SCALE GENOMIC DNA]</scope>
</reference>
<dbReference type="GO" id="GO:0030435">
    <property type="term" value="P:sporulation resulting in formation of a cellular spore"/>
    <property type="evidence" value="ECO:0007669"/>
    <property type="project" value="InterPro"/>
</dbReference>
<dbReference type="Proteomes" id="UP000176253">
    <property type="component" value="Unassembled WGS sequence"/>
</dbReference>
<gene>
    <name evidence="3" type="ORF">A3D78_03725</name>
</gene>
<evidence type="ECO:0000256" key="1">
    <source>
        <dbReference type="SAM" id="Coils"/>
    </source>
</evidence>
<dbReference type="EMBL" id="MFJM01000047">
    <property type="protein sequence ID" value="OGG17149.1"/>
    <property type="molecule type" value="Genomic_DNA"/>
</dbReference>